<reference evidence="1" key="1">
    <citation type="journal article" date="2022" name="Int. J. Syst. Evol. Microbiol.">
        <title>Apilactobacillus apisilvae sp. nov., Nicolia spurrieriana gen. nov. sp. nov., Bombilactobacillus folatiphilus sp. nov. and Bombilactobacillus thymidiniphilus sp. nov., four new lactic acid bacterial isolates from stingless bees Tetragonula carbonaria and Austroplebeia australis.</title>
        <authorList>
            <person name="Oliphant S.A."/>
            <person name="Watson-Haigh N.S."/>
            <person name="Sumby K.M."/>
            <person name="Gardner J."/>
            <person name="Groom S."/>
            <person name="Jiranek V."/>
        </authorList>
    </citation>
    <scope>NUCLEOTIDE SEQUENCE</scope>
    <source>
        <strain evidence="1">SG4_D2</strain>
    </source>
</reference>
<keyword evidence="2" id="KW-1185">Reference proteome</keyword>
<evidence type="ECO:0000313" key="1">
    <source>
        <dbReference type="EMBL" id="UQS82770.1"/>
    </source>
</evidence>
<accession>A0ABY4PAZ0</accession>
<protein>
    <submittedName>
        <fullName evidence="1">N-acetyltransferase</fullName>
    </submittedName>
</protein>
<dbReference type="EMBL" id="CP093366">
    <property type="protein sequence ID" value="UQS82770.1"/>
    <property type="molecule type" value="Genomic_DNA"/>
</dbReference>
<gene>
    <name evidence="1" type="ORF">MOO45_03765</name>
</gene>
<proteinExistence type="predicted"/>
<sequence length="121" mass="14245">MLVKYNNNYQKIVMGFLSYIPELKDLDHVQMELDLYASDNVHQLFLYKYQNSDFIGIIALEVQNSIVMIRYISLIPAERSRQVVFKILNEIQEYYPEHKLMGTIELTPTIMQWHKNSGASV</sequence>
<organism evidence="1 2">
    <name type="scientific">Bombilactobacillus folatiphilus</name>
    <dbReference type="NCBI Taxonomy" id="2923362"/>
    <lineage>
        <taxon>Bacteria</taxon>
        <taxon>Bacillati</taxon>
        <taxon>Bacillota</taxon>
        <taxon>Bacilli</taxon>
        <taxon>Lactobacillales</taxon>
        <taxon>Lactobacillaceae</taxon>
        <taxon>Bombilactobacillus</taxon>
    </lineage>
</organism>
<dbReference type="RefSeq" id="WP_249515048.1">
    <property type="nucleotide sequence ID" value="NZ_CP093366.1"/>
</dbReference>
<evidence type="ECO:0000313" key="2">
    <source>
        <dbReference type="Proteomes" id="UP000831495"/>
    </source>
</evidence>
<dbReference type="Proteomes" id="UP000831495">
    <property type="component" value="Chromosome"/>
</dbReference>
<name>A0ABY4PAZ0_9LACO</name>